<accession>A0A951Q2T9</accession>
<dbReference type="Proteomes" id="UP000715781">
    <property type="component" value="Unassembled WGS sequence"/>
</dbReference>
<dbReference type="AlphaFoldDB" id="A0A951Q2T9"/>
<keyword evidence="2" id="KW-0732">Signal</keyword>
<organism evidence="3 4">
    <name type="scientific">Mojavia pulchra JT2-VF2</name>
    <dbReference type="NCBI Taxonomy" id="287848"/>
    <lineage>
        <taxon>Bacteria</taxon>
        <taxon>Bacillati</taxon>
        <taxon>Cyanobacteriota</taxon>
        <taxon>Cyanophyceae</taxon>
        <taxon>Nostocales</taxon>
        <taxon>Nostocaceae</taxon>
    </lineage>
</organism>
<feature type="signal peptide" evidence="2">
    <location>
        <begin position="1"/>
        <end position="17"/>
    </location>
</feature>
<evidence type="ECO:0000256" key="2">
    <source>
        <dbReference type="SAM" id="SignalP"/>
    </source>
</evidence>
<feature type="chain" id="PRO_5037256987" description="YtkA-like domain-containing protein" evidence="2">
    <location>
        <begin position="18"/>
        <end position="296"/>
    </location>
</feature>
<evidence type="ECO:0000313" key="3">
    <source>
        <dbReference type="EMBL" id="MBW4564700.1"/>
    </source>
</evidence>
<reference evidence="3" key="2">
    <citation type="journal article" date="2022" name="Microbiol. Resour. Announc.">
        <title>Metagenome Sequencing to Explore Phylogenomics of Terrestrial Cyanobacteria.</title>
        <authorList>
            <person name="Ward R.D."/>
            <person name="Stajich J.E."/>
            <person name="Johansen J.R."/>
            <person name="Huntemann M."/>
            <person name="Clum A."/>
            <person name="Foster B."/>
            <person name="Foster B."/>
            <person name="Roux S."/>
            <person name="Palaniappan K."/>
            <person name="Varghese N."/>
            <person name="Mukherjee S."/>
            <person name="Reddy T.B.K."/>
            <person name="Daum C."/>
            <person name="Copeland A."/>
            <person name="Chen I.A."/>
            <person name="Ivanova N.N."/>
            <person name="Kyrpides N.C."/>
            <person name="Shapiro N."/>
            <person name="Eloe-Fadrosh E.A."/>
            <person name="Pietrasiak N."/>
        </authorList>
    </citation>
    <scope>NUCLEOTIDE SEQUENCE</scope>
    <source>
        <strain evidence="3">JT2-VF2</strain>
    </source>
</reference>
<evidence type="ECO:0008006" key="5">
    <source>
        <dbReference type="Google" id="ProtNLM"/>
    </source>
</evidence>
<protein>
    <recommendedName>
        <fullName evidence="5">YtkA-like domain-containing protein</fullName>
    </recommendedName>
</protein>
<comment type="caution">
    <text evidence="3">The sequence shown here is derived from an EMBL/GenBank/DDBJ whole genome shotgun (WGS) entry which is preliminary data.</text>
</comment>
<gene>
    <name evidence="3" type="ORF">KME32_26975</name>
</gene>
<dbReference type="EMBL" id="JAHHHN010000025">
    <property type="protein sequence ID" value="MBW4564700.1"/>
    <property type="molecule type" value="Genomic_DNA"/>
</dbReference>
<proteinExistence type="predicted"/>
<sequence length="296" mass="33307">MKIFFAGIFVITSLFFASGCSSIIKSGDAQVAEDEMHHTNHGHNSHGEHEGHLKPHTEHSNNSKTTTQAKLIADKKITPNQPVNFEIEIQDSGGKSVSNFDNFQEKLMHLIVVRDDLQTFDHLHPNYKNNGRFEVSTSFPSSGNYTLFSDYKPSGQQEQVSLLKVMIPGQVPQPIEAQQFNTTKILPNTKVNLKFSEPNLKAGKEVNLIFDLQDTAKNQPIQDLQPYLGEQGHLVIVKNSSPLTRPDYIHAHALKNSPTGQINFMTSFPKPGKYKLWVQFNRNGKINTADFWVNVQ</sequence>
<feature type="region of interest" description="Disordered" evidence="1">
    <location>
        <begin position="34"/>
        <end position="65"/>
    </location>
</feature>
<evidence type="ECO:0000256" key="1">
    <source>
        <dbReference type="SAM" id="MobiDB-lite"/>
    </source>
</evidence>
<evidence type="ECO:0000313" key="4">
    <source>
        <dbReference type="Proteomes" id="UP000715781"/>
    </source>
</evidence>
<reference evidence="3" key="1">
    <citation type="submission" date="2021-05" db="EMBL/GenBank/DDBJ databases">
        <authorList>
            <person name="Pietrasiak N."/>
            <person name="Ward R."/>
            <person name="Stajich J.E."/>
            <person name="Kurbessoian T."/>
        </authorList>
    </citation>
    <scope>NUCLEOTIDE SEQUENCE</scope>
    <source>
        <strain evidence="3">JT2-VF2</strain>
    </source>
</reference>
<feature type="compositionally biased region" description="Basic and acidic residues" evidence="1">
    <location>
        <begin position="45"/>
        <end position="61"/>
    </location>
</feature>
<name>A0A951Q2T9_9NOST</name>
<dbReference type="PROSITE" id="PS51257">
    <property type="entry name" value="PROKAR_LIPOPROTEIN"/>
    <property type="match status" value="1"/>
</dbReference>